<keyword evidence="11" id="KW-1185">Reference proteome</keyword>
<evidence type="ECO:0000256" key="4">
    <source>
        <dbReference type="ARBA" id="ARBA00022679"/>
    </source>
</evidence>
<dbReference type="InterPro" id="IPR050297">
    <property type="entry name" value="LipidA_mod_glycosyltrf_83"/>
</dbReference>
<dbReference type="PANTHER" id="PTHR33908">
    <property type="entry name" value="MANNOSYLTRANSFERASE YKCB-RELATED"/>
    <property type="match status" value="1"/>
</dbReference>
<feature type="transmembrane region" description="Helical" evidence="8">
    <location>
        <begin position="106"/>
        <end position="126"/>
    </location>
</feature>
<feature type="domain" description="Glycosyltransferase RgtA/B/C/D-like" evidence="9">
    <location>
        <begin position="87"/>
        <end position="245"/>
    </location>
</feature>
<gene>
    <name evidence="10" type="ORF">K4A83_01660</name>
</gene>
<reference evidence="10 11" key="1">
    <citation type="submission" date="2021-08" db="EMBL/GenBank/DDBJ databases">
        <title>Draft genome sequence of Spirulina subsalsa with high tolerance to salinity and hype-accumulation of phycocyanin.</title>
        <authorList>
            <person name="Pei H."/>
            <person name="Jiang L."/>
        </authorList>
    </citation>
    <scope>NUCLEOTIDE SEQUENCE [LARGE SCALE GENOMIC DNA]</scope>
    <source>
        <strain evidence="10 11">FACHB-351</strain>
    </source>
</reference>
<organism evidence="10 11">
    <name type="scientific">Spirulina subsalsa FACHB-351</name>
    <dbReference type="NCBI Taxonomy" id="234711"/>
    <lineage>
        <taxon>Bacteria</taxon>
        <taxon>Bacillati</taxon>
        <taxon>Cyanobacteriota</taxon>
        <taxon>Cyanophyceae</taxon>
        <taxon>Spirulinales</taxon>
        <taxon>Spirulinaceae</taxon>
        <taxon>Spirulina</taxon>
    </lineage>
</organism>
<feature type="transmembrane region" description="Helical" evidence="8">
    <location>
        <begin position="248"/>
        <end position="266"/>
    </location>
</feature>
<evidence type="ECO:0000259" key="9">
    <source>
        <dbReference type="Pfam" id="PF13231"/>
    </source>
</evidence>
<evidence type="ECO:0000256" key="7">
    <source>
        <dbReference type="ARBA" id="ARBA00023136"/>
    </source>
</evidence>
<evidence type="ECO:0000256" key="2">
    <source>
        <dbReference type="ARBA" id="ARBA00022475"/>
    </source>
</evidence>
<dbReference type="PANTHER" id="PTHR33908:SF11">
    <property type="entry name" value="MEMBRANE PROTEIN"/>
    <property type="match status" value="1"/>
</dbReference>
<keyword evidence="5 8" id="KW-0812">Transmembrane</keyword>
<feature type="transmembrane region" description="Helical" evidence="8">
    <location>
        <begin position="326"/>
        <end position="346"/>
    </location>
</feature>
<keyword evidence="6 8" id="KW-1133">Transmembrane helix</keyword>
<feature type="transmembrane region" description="Helical" evidence="8">
    <location>
        <begin position="301"/>
        <end position="320"/>
    </location>
</feature>
<sequence length="538" mass="61474">MLNLLPSNPSPEFNNKIKNYTNLFLNTLSIVILCSFCALIIQRTFSQVIIDHVEGQVASVSWAFIDQNYPLYHSFDNPERYTIVYGPLLYIITGIFLKLFSPNIWVLKLPTALALLFSLVCLFAVIQKIQNSKTALRMTAFISLIILCFGTVYGHLLFLIRSDALIFLFTCLGLWAVIQKNKVHALILLSLSFGISFNLKITAVLYFLPFYLLLFTQHGLTLTLVSGFAGIILGLMPFLHPQISWINYIKWLIVTTNHGFYFHLLLDNLKTTFYLFLPIILITVSLWMENKPQFHKVIKSLQFYFYVLLFSTAATIVIASKGGAGSHHLIPLIPGILYPFLLLFKIETPLDYHKLLSQNSVTLPNTRISRIISIIIALTLIVFTANHAGIKGVFVAQYYSTDVSEVINDLHWILSSYPNQTIGMGYAKHEQYALTHYRSLLVFAGNPLLIDGAALMDMQTDGIEIPQRTLEDLSSCRNQIWLIPKEGEQDGEPFAQLNYYLPNPPLFSEEFRQTFLENYEPRRQSQFFTLWFCKNNSE</sequence>
<keyword evidence="3 10" id="KW-0328">Glycosyltransferase</keyword>
<comment type="caution">
    <text evidence="10">The sequence shown here is derived from an EMBL/GenBank/DDBJ whole genome shotgun (WGS) entry which is preliminary data.</text>
</comment>
<dbReference type="Proteomes" id="UP001526426">
    <property type="component" value="Unassembled WGS sequence"/>
</dbReference>
<proteinExistence type="predicted"/>
<name>A0ABT3L0G9_9CYAN</name>
<comment type="subcellular location">
    <subcellularLocation>
        <location evidence="1">Cell membrane</location>
        <topology evidence="1">Multi-pass membrane protein</topology>
    </subcellularLocation>
</comment>
<evidence type="ECO:0000256" key="1">
    <source>
        <dbReference type="ARBA" id="ARBA00004651"/>
    </source>
</evidence>
<feature type="transmembrane region" description="Helical" evidence="8">
    <location>
        <begin position="81"/>
        <end position="100"/>
    </location>
</feature>
<dbReference type="InterPro" id="IPR038731">
    <property type="entry name" value="RgtA/B/C-like"/>
</dbReference>
<feature type="transmembrane region" description="Helical" evidence="8">
    <location>
        <begin position="159"/>
        <end position="178"/>
    </location>
</feature>
<evidence type="ECO:0000256" key="8">
    <source>
        <dbReference type="SAM" id="Phobius"/>
    </source>
</evidence>
<feature type="transmembrane region" description="Helical" evidence="8">
    <location>
        <begin position="367"/>
        <end position="385"/>
    </location>
</feature>
<evidence type="ECO:0000256" key="3">
    <source>
        <dbReference type="ARBA" id="ARBA00022676"/>
    </source>
</evidence>
<evidence type="ECO:0000256" key="6">
    <source>
        <dbReference type="ARBA" id="ARBA00022989"/>
    </source>
</evidence>
<evidence type="ECO:0000313" key="10">
    <source>
        <dbReference type="EMBL" id="MCW6034981.1"/>
    </source>
</evidence>
<dbReference type="EMBL" id="JAIHOM010000005">
    <property type="protein sequence ID" value="MCW6034981.1"/>
    <property type="molecule type" value="Genomic_DNA"/>
</dbReference>
<keyword evidence="2" id="KW-1003">Cell membrane</keyword>
<feature type="transmembrane region" description="Helical" evidence="8">
    <location>
        <begin position="135"/>
        <end position="153"/>
    </location>
</feature>
<feature type="transmembrane region" description="Helical" evidence="8">
    <location>
        <begin position="185"/>
        <end position="208"/>
    </location>
</feature>
<evidence type="ECO:0000256" key="5">
    <source>
        <dbReference type="ARBA" id="ARBA00022692"/>
    </source>
</evidence>
<dbReference type="Pfam" id="PF13231">
    <property type="entry name" value="PMT_2"/>
    <property type="match status" value="1"/>
</dbReference>
<protein>
    <submittedName>
        <fullName evidence="10">Glycosyltransferase family 39 protein</fullName>
        <ecNumber evidence="10">2.4.-.-</ecNumber>
    </submittedName>
</protein>
<evidence type="ECO:0000313" key="11">
    <source>
        <dbReference type="Proteomes" id="UP001526426"/>
    </source>
</evidence>
<dbReference type="GO" id="GO:0016757">
    <property type="term" value="F:glycosyltransferase activity"/>
    <property type="evidence" value="ECO:0007669"/>
    <property type="project" value="UniProtKB-KW"/>
</dbReference>
<feature type="transmembrane region" description="Helical" evidence="8">
    <location>
        <begin position="20"/>
        <end position="41"/>
    </location>
</feature>
<dbReference type="RefSeq" id="WP_265262641.1">
    <property type="nucleotide sequence ID" value="NZ_JAIHOM010000005.1"/>
</dbReference>
<accession>A0ABT3L0G9</accession>
<keyword evidence="4 10" id="KW-0808">Transferase</keyword>
<dbReference type="EC" id="2.4.-.-" evidence="10"/>
<feature type="transmembrane region" description="Helical" evidence="8">
    <location>
        <begin position="272"/>
        <end position="289"/>
    </location>
</feature>
<feature type="transmembrane region" description="Helical" evidence="8">
    <location>
        <begin position="214"/>
        <end position="236"/>
    </location>
</feature>
<keyword evidence="7 8" id="KW-0472">Membrane</keyword>